<feature type="region of interest" description="Disordered" evidence="1">
    <location>
        <begin position="348"/>
        <end position="381"/>
    </location>
</feature>
<reference evidence="3" key="1">
    <citation type="journal article" date="2023" name="DNA Res.">
        <title>Chromosome-level genome assembly of Phrynocephalus forsythii using third-generation DNA sequencing and Hi-C analysis.</title>
        <authorList>
            <person name="Qi Y."/>
            <person name="Zhao W."/>
            <person name="Zhao Y."/>
            <person name="Niu C."/>
            <person name="Cao S."/>
            <person name="Zhang Y."/>
        </authorList>
    </citation>
    <scope>NUCLEOTIDE SEQUENCE</scope>
    <source>
        <tissue evidence="3">Muscle</tissue>
    </source>
</reference>
<feature type="region of interest" description="Disordered" evidence="1">
    <location>
        <begin position="268"/>
        <end position="303"/>
    </location>
</feature>
<organism evidence="3 4">
    <name type="scientific">Phrynocephalus forsythii</name>
    <dbReference type="NCBI Taxonomy" id="171643"/>
    <lineage>
        <taxon>Eukaryota</taxon>
        <taxon>Metazoa</taxon>
        <taxon>Chordata</taxon>
        <taxon>Craniata</taxon>
        <taxon>Vertebrata</taxon>
        <taxon>Euteleostomi</taxon>
        <taxon>Lepidosauria</taxon>
        <taxon>Squamata</taxon>
        <taxon>Bifurcata</taxon>
        <taxon>Unidentata</taxon>
        <taxon>Episquamata</taxon>
        <taxon>Toxicofera</taxon>
        <taxon>Iguania</taxon>
        <taxon>Acrodonta</taxon>
        <taxon>Agamidae</taxon>
        <taxon>Agaminae</taxon>
        <taxon>Phrynocephalus</taxon>
    </lineage>
</organism>
<comment type="caution">
    <text evidence="3">The sequence shown here is derived from an EMBL/GenBank/DDBJ whole genome shotgun (WGS) entry which is preliminary data.</text>
</comment>
<dbReference type="EMBL" id="JAPFRF010000018">
    <property type="protein sequence ID" value="KAJ7308334.1"/>
    <property type="molecule type" value="Genomic_DNA"/>
</dbReference>
<accession>A0A9Q0XB06</accession>
<dbReference type="InterPro" id="IPR001849">
    <property type="entry name" value="PH_domain"/>
</dbReference>
<name>A0A9Q0XB06_9SAUR</name>
<dbReference type="PROSITE" id="PS50003">
    <property type="entry name" value="PH_DOMAIN"/>
    <property type="match status" value="1"/>
</dbReference>
<dbReference type="InterPro" id="IPR011993">
    <property type="entry name" value="PH-like_dom_sf"/>
</dbReference>
<dbReference type="SUPFAM" id="SSF55550">
    <property type="entry name" value="SH2 domain"/>
    <property type="match status" value="1"/>
</dbReference>
<dbReference type="PANTHER" id="PTHR16186:SF11">
    <property type="entry name" value="SIGNAL-TRANSDUCING ADAPTOR PROTEIN 2"/>
    <property type="match status" value="1"/>
</dbReference>
<dbReference type="AlphaFoldDB" id="A0A9Q0XB06"/>
<dbReference type="SMART" id="SM00233">
    <property type="entry name" value="PH"/>
    <property type="match status" value="1"/>
</dbReference>
<gene>
    <name evidence="3" type="ORF">JRQ81_008870</name>
</gene>
<evidence type="ECO:0000256" key="1">
    <source>
        <dbReference type="SAM" id="MobiDB-lite"/>
    </source>
</evidence>
<feature type="domain" description="PH" evidence="2">
    <location>
        <begin position="17"/>
        <end position="119"/>
    </location>
</feature>
<dbReference type="Proteomes" id="UP001142489">
    <property type="component" value="Unassembled WGS sequence"/>
</dbReference>
<dbReference type="Gene3D" id="2.30.29.30">
    <property type="entry name" value="Pleckstrin-homology domain (PH domain)/Phosphotyrosine-binding domain (PTB)"/>
    <property type="match status" value="1"/>
</dbReference>
<evidence type="ECO:0000313" key="3">
    <source>
        <dbReference type="EMBL" id="KAJ7308334.1"/>
    </source>
</evidence>
<sequence>MADQVPWARKPKSGVPPHYYEGFVEKKKPREQDYKRYWAGLHGLALYFYHASRDVQYAEKIGLADFVSITDDNPPQTAANWSTGEARLTLRTRTQEVMLKLESLESREMWKGVILTVVELKVPSTLTLLPGHLYMLSEALEKEKQRRSKPNHADPKEEKELPDCFFWVSRTEAEVLLEKNENGGNMLLRPGGDGKSVAVTTRQTVNGTVMVKHYKIRVDGGEYIIDFRCSSLAGVVDFFVTNSKRLLVPLSLDESYAMTFEIMEMDRESGESVPVPTKTSRIPPKPLKGAPGGEKSSLLSRSRPPLPAIPPIFPAHLPVPPREAKSEHVYMQEDPPEQTYMNDDMKGFSGSPILGTAGKNHTPPKTPQRNPARSAMSLPRSFSVEMSEELLRKLQERRATLQE</sequence>
<dbReference type="InterPro" id="IPR039111">
    <property type="entry name" value="STAP1/STAP2"/>
</dbReference>
<dbReference type="GO" id="GO:0035591">
    <property type="term" value="F:signaling adaptor activity"/>
    <property type="evidence" value="ECO:0007669"/>
    <property type="project" value="InterPro"/>
</dbReference>
<dbReference type="PANTHER" id="PTHR16186">
    <property type="entry name" value="SIGNAL-TRANSDUCING ADAPTOR PROTEIN-RELATED"/>
    <property type="match status" value="1"/>
</dbReference>
<dbReference type="InterPro" id="IPR036860">
    <property type="entry name" value="SH2_dom_sf"/>
</dbReference>
<dbReference type="SUPFAM" id="SSF50729">
    <property type="entry name" value="PH domain-like"/>
    <property type="match status" value="1"/>
</dbReference>
<evidence type="ECO:0000313" key="4">
    <source>
        <dbReference type="Proteomes" id="UP001142489"/>
    </source>
</evidence>
<keyword evidence="4" id="KW-1185">Reference proteome</keyword>
<proteinExistence type="predicted"/>
<dbReference type="Gene3D" id="3.30.505.10">
    <property type="entry name" value="SH2 domain"/>
    <property type="match status" value="1"/>
</dbReference>
<dbReference type="OrthoDB" id="6086001at2759"/>
<protein>
    <recommendedName>
        <fullName evidence="2">PH domain-containing protein</fullName>
    </recommendedName>
</protein>
<evidence type="ECO:0000259" key="2">
    <source>
        <dbReference type="PROSITE" id="PS50003"/>
    </source>
</evidence>